<evidence type="ECO:0000313" key="6">
    <source>
        <dbReference type="Proteomes" id="UP000001449"/>
    </source>
</evidence>
<dbReference type="Pfam" id="PF00651">
    <property type="entry name" value="BTB"/>
    <property type="match status" value="1"/>
</dbReference>
<dbReference type="EMBL" id="CP001159">
    <property type="protein sequence ID" value="ACI64291.1"/>
    <property type="molecule type" value="Genomic_DNA"/>
</dbReference>
<feature type="domain" description="BTB" evidence="4">
    <location>
        <begin position="573"/>
        <end position="642"/>
    </location>
</feature>
<evidence type="ECO:0000313" key="5">
    <source>
        <dbReference type="EMBL" id="ACI64291.1"/>
    </source>
</evidence>
<dbReference type="Gene3D" id="3.30.710.10">
    <property type="entry name" value="Potassium Channel Kv1.1, Chain A"/>
    <property type="match status" value="1"/>
</dbReference>
<dbReference type="PANTHER" id="PTHR46093">
    <property type="entry name" value="ACYL-COA-BINDING DOMAIN-CONTAINING PROTEIN 5"/>
    <property type="match status" value="1"/>
</dbReference>
<sequence length="718" mass="79798">MRWSEAAITSDDVGTAPTIKNHSVVSTSVYVVTCEKSVGLLFLQLTTNLITDTIYSQTYHRGLLYCFGGYDGRRNHQTLLIYSLKEQRWLTPGGGRHGAEFTVGGSAPPGRNGHTATLATCRSSRQRRRLIEASIRDNMMAQPHNPNIERVPEFMERDLMRRGGNMNIGNNMIVDDSRNNNEGGNAQGGDDHRPNPNDIDAEMAEEVNIMDSNEDDDDEDAQIIIIGGWLGSGPLAAHDMWVLDISGGLERLRWFQPPSRGTNPGPCNMHSSDFIPSRGEVYVFRGGNGREYLNDLHALDVESYVWRQVETNGEAPQQRANHSSAVLEWNGTSELFVFGGWNGSERLNDIHVLDTSTSTWSTPRVTGVKPHPRAGMTLTALRGRLYLFGGSGTSSKCFDDLQILDRAEMCWLDVNDEDAKSTAARCDNAIDNRDIHQWGSAYSGQDGMGGDDDQQGGECRGGNSRSIKFADWRSQENHQVGSALACTSANPNDEDMVPSVFVTGKPPGKRAGHTSTAVGKHIYVFGGSCGTDYLNDFFVLDTDPPPLMKVTEPASPQLYARRLQHFYNDEEFSDVTFMVEGRRVYGHKLVLSTVSDCFRAMFMTGFRESGAGCTEIEIPHTTYDIFVAMMEYIYTGKAPEIDVFSTEPGHGLDRAIALLELADQFFLYNLKQSCEQLLQPAVNAETYTFLLNVAQKTNASQLESYCRYFERNMNELMD</sequence>
<feature type="region of interest" description="Disordered" evidence="3">
    <location>
        <begin position="445"/>
        <end position="464"/>
    </location>
</feature>
<dbReference type="GeneID" id="7444275"/>
<dbReference type="SUPFAM" id="SSF117281">
    <property type="entry name" value="Kelch motif"/>
    <property type="match status" value="3"/>
</dbReference>
<dbReference type="InterPro" id="IPR006652">
    <property type="entry name" value="Kelch_1"/>
</dbReference>
<dbReference type="InterPro" id="IPR000210">
    <property type="entry name" value="BTB/POZ_dom"/>
</dbReference>
<proteinExistence type="predicted"/>
<dbReference type="InParanoid" id="B5YLT4"/>
<dbReference type="InterPro" id="IPR011333">
    <property type="entry name" value="SKP1/BTB/POZ_sf"/>
</dbReference>
<dbReference type="Pfam" id="PF01344">
    <property type="entry name" value="Kelch_1"/>
    <property type="match status" value="2"/>
</dbReference>
<organism evidence="5 6">
    <name type="scientific">Thalassiosira pseudonana</name>
    <name type="common">Marine diatom</name>
    <name type="synonym">Cyclotella nana</name>
    <dbReference type="NCBI Taxonomy" id="35128"/>
    <lineage>
        <taxon>Eukaryota</taxon>
        <taxon>Sar</taxon>
        <taxon>Stramenopiles</taxon>
        <taxon>Ochrophyta</taxon>
        <taxon>Bacillariophyta</taxon>
        <taxon>Coscinodiscophyceae</taxon>
        <taxon>Thalassiosirophycidae</taxon>
        <taxon>Thalassiosirales</taxon>
        <taxon>Thalassiosiraceae</taxon>
        <taxon>Thalassiosira</taxon>
    </lineage>
</organism>
<reference evidence="5 6" key="1">
    <citation type="journal article" date="2004" name="Science">
        <title>The genome of the diatom Thalassiosira pseudonana: ecology, evolution, and metabolism.</title>
        <authorList>
            <person name="Armbrust E.V."/>
            <person name="Berges J.A."/>
            <person name="Bowler C."/>
            <person name="Green B.R."/>
            <person name="Martinez D."/>
            <person name="Putnam N.H."/>
            <person name="Zhou S."/>
            <person name="Allen A.E."/>
            <person name="Apt K.E."/>
            <person name="Bechner M."/>
            <person name="Brzezinski M.A."/>
            <person name="Chaal B.K."/>
            <person name="Chiovitti A."/>
            <person name="Davis A.K."/>
            <person name="Demarest M.S."/>
            <person name="Detter J.C."/>
            <person name="Glavina T."/>
            <person name="Goodstein D."/>
            <person name="Hadi M.Z."/>
            <person name="Hellsten U."/>
            <person name="Hildebrand M."/>
            <person name="Jenkins B.D."/>
            <person name="Jurka J."/>
            <person name="Kapitonov V.V."/>
            <person name="Kroger N."/>
            <person name="Lau W.W."/>
            <person name="Lane T.W."/>
            <person name="Larimer F.W."/>
            <person name="Lippmeier J.C."/>
            <person name="Lucas S."/>
            <person name="Medina M."/>
            <person name="Montsant A."/>
            <person name="Obornik M."/>
            <person name="Parker M.S."/>
            <person name="Palenik B."/>
            <person name="Pazour G.J."/>
            <person name="Richardson P.M."/>
            <person name="Rynearson T.A."/>
            <person name="Saito M.A."/>
            <person name="Schwartz D.C."/>
            <person name="Thamatrakoln K."/>
            <person name="Valentin K."/>
            <person name="Vardi A."/>
            <person name="Wilkerson F.P."/>
            <person name="Rokhsar D.S."/>
        </authorList>
    </citation>
    <scope>NUCLEOTIDE SEQUENCE [LARGE SCALE GENOMIC DNA]</scope>
    <source>
        <strain evidence="5 6">CCMP1335</strain>
    </source>
</reference>
<protein>
    <recommendedName>
        <fullName evidence="4">BTB domain-containing protein</fullName>
    </recommendedName>
</protein>
<evidence type="ECO:0000256" key="3">
    <source>
        <dbReference type="SAM" id="MobiDB-lite"/>
    </source>
</evidence>
<dbReference type="PANTHER" id="PTHR46093:SF18">
    <property type="entry name" value="FIBRONECTIN TYPE-III DOMAIN-CONTAINING PROTEIN"/>
    <property type="match status" value="1"/>
</dbReference>
<dbReference type="KEGG" id="tps:THAPS_25364"/>
<dbReference type="STRING" id="35128.B5YLT4"/>
<evidence type="ECO:0000256" key="2">
    <source>
        <dbReference type="ARBA" id="ARBA00022737"/>
    </source>
</evidence>
<dbReference type="SUPFAM" id="SSF54695">
    <property type="entry name" value="POZ domain"/>
    <property type="match status" value="1"/>
</dbReference>
<dbReference type="PROSITE" id="PS50097">
    <property type="entry name" value="BTB"/>
    <property type="match status" value="1"/>
</dbReference>
<keyword evidence="2" id="KW-0677">Repeat</keyword>
<dbReference type="SMART" id="SM00225">
    <property type="entry name" value="BTB"/>
    <property type="match status" value="1"/>
</dbReference>
<dbReference type="AlphaFoldDB" id="B5YLT4"/>
<dbReference type="Pfam" id="PF24681">
    <property type="entry name" value="Kelch_KLHDC2_KLHL20_DRC7"/>
    <property type="match status" value="1"/>
</dbReference>
<gene>
    <name evidence="5" type="ORF">THAPS_25364</name>
</gene>
<accession>B5YLT4</accession>
<dbReference type="Proteomes" id="UP000001449">
    <property type="component" value="Chromosome 18"/>
</dbReference>
<name>B5YLT4_THAPS</name>
<keyword evidence="1" id="KW-0880">Kelch repeat</keyword>
<evidence type="ECO:0000256" key="1">
    <source>
        <dbReference type="ARBA" id="ARBA00022441"/>
    </source>
</evidence>
<dbReference type="HOGENOM" id="CLU_025914_0_0_1"/>
<evidence type="ECO:0000259" key="4">
    <source>
        <dbReference type="PROSITE" id="PS50097"/>
    </source>
</evidence>
<dbReference type="Gene3D" id="2.120.10.80">
    <property type="entry name" value="Kelch-type beta propeller"/>
    <property type="match status" value="3"/>
</dbReference>
<dbReference type="InterPro" id="IPR015915">
    <property type="entry name" value="Kelch-typ_b-propeller"/>
</dbReference>
<dbReference type="RefSeq" id="XP_002295574.1">
    <property type="nucleotide sequence ID" value="XM_002295538.1"/>
</dbReference>
<feature type="region of interest" description="Disordered" evidence="3">
    <location>
        <begin position="174"/>
        <end position="197"/>
    </location>
</feature>
<keyword evidence="6" id="KW-1185">Reference proteome</keyword>
<dbReference type="eggNOG" id="KOG0379">
    <property type="taxonomic scope" value="Eukaryota"/>
</dbReference>
<dbReference type="OMA" id="GHIETHD"/>
<reference evidence="5 6" key="2">
    <citation type="journal article" date="2008" name="Nature">
        <title>The Phaeodactylum genome reveals the evolutionary history of diatom genomes.</title>
        <authorList>
            <person name="Bowler C."/>
            <person name="Allen A.E."/>
            <person name="Badger J.H."/>
            <person name="Grimwood J."/>
            <person name="Jabbari K."/>
            <person name="Kuo A."/>
            <person name="Maheswari U."/>
            <person name="Martens C."/>
            <person name="Maumus F."/>
            <person name="Otillar R.P."/>
            <person name="Rayko E."/>
            <person name="Salamov A."/>
            <person name="Vandepoele K."/>
            <person name="Beszteri B."/>
            <person name="Gruber A."/>
            <person name="Heijde M."/>
            <person name="Katinka M."/>
            <person name="Mock T."/>
            <person name="Valentin K."/>
            <person name="Verret F."/>
            <person name="Berges J.A."/>
            <person name="Brownlee C."/>
            <person name="Cadoret J.P."/>
            <person name="Chiovitti A."/>
            <person name="Choi C.J."/>
            <person name="Coesel S."/>
            <person name="De Martino A."/>
            <person name="Detter J.C."/>
            <person name="Durkin C."/>
            <person name="Falciatore A."/>
            <person name="Fournet J."/>
            <person name="Haruta M."/>
            <person name="Huysman M.J."/>
            <person name="Jenkins B.D."/>
            <person name="Jiroutova K."/>
            <person name="Jorgensen R.E."/>
            <person name="Joubert Y."/>
            <person name="Kaplan A."/>
            <person name="Kroger N."/>
            <person name="Kroth P.G."/>
            <person name="La Roche J."/>
            <person name="Lindquist E."/>
            <person name="Lommer M."/>
            <person name="Martin-Jezequel V."/>
            <person name="Lopez P.J."/>
            <person name="Lucas S."/>
            <person name="Mangogna M."/>
            <person name="McGinnis K."/>
            <person name="Medlin L.K."/>
            <person name="Montsant A."/>
            <person name="Oudot-Le Secq M.P."/>
            <person name="Napoli C."/>
            <person name="Obornik M."/>
            <person name="Parker M.S."/>
            <person name="Petit J.L."/>
            <person name="Porcel B.M."/>
            <person name="Poulsen N."/>
            <person name="Robison M."/>
            <person name="Rychlewski L."/>
            <person name="Rynearson T.A."/>
            <person name="Schmutz J."/>
            <person name="Shapiro H."/>
            <person name="Siaut M."/>
            <person name="Stanley M."/>
            <person name="Sussman M.R."/>
            <person name="Taylor A.R."/>
            <person name="Vardi A."/>
            <person name="von Dassow P."/>
            <person name="Vyverman W."/>
            <person name="Willis A."/>
            <person name="Wyrwicz L.S."/>
            <person name="Rokhsar D.S."/>
            <person name="Weissenbach J."/>
            <person name="Armbrust E.V."/>
            <person name="Green B.R."/>
            <person name="Van de Peer Y."/>
            <person name="Grigoriev I.V."/>
        </authorList>
    </citation>
    <scope>NUCLEOTIDE SEQUENCE [LARGE SCALE GENOMIC DNA]</scope>
    <source>
        <strain evidence="5 6">CCMP1335</strain>
    </source>
</reference>
<dbReference type="PaxDb" id="35128-Thaps25364"/>